<keyword evidence="3" id="KW-1185">Reference proteome</keyword>
<reference evidence="2 3" key="1">
    <citation type="submission" date="2017-05" db="EMBL/GenBank/DDBJ databases">
        <authorList>
            <person name="Varghese N."/>
            <person name="Submissions S."/>
        </authorList>
    </citation>
    <scope>NUCLEOTIDE SEQUENCE [LARGE SCALE GENOMIC DNA]</scope>
    <source>
        <strain evidence="2 3">DSM 29506</strain>
    </source>
</reference>
<evidence type="ECO:0000256" key="1">
    <source>
        <dbReference type="SAM" id="Phobius"/>
    </source>
</evidence>
<feature type="transmembrane region" description="Helical" evidence="1">
    <location>
        <begin position="6"/>
        <end position="27"/>
    </location>
</feature>
<evidence type="ECO:0000313" key="2">
    <source>
        <dbReference type="EMBL" id="SMO82173.1"/>
    </source>
</evidence>
<sequence>MTGGGARSAALNLSIGFLASLVLDALFTRYRLTPDWWMSLRLPLTLATVTCLLITAAL</sequence>
<gene>
    <name evidence="2" type="ORF">SAMN06265173_11611</name>
</gene>
<organism evidence="2 3">
    <name type="scientific">Thalassovita litoralis</name>
    <dbReference type="NCBI Taxonomy" id="1010611"/>
    <lineage>
        <taxon>Bacteria</taxon>
        <taxon>Pseudomonadati</taxon>
        <taxon>Pseudomonadota</taxon>
        <taxon>Alphaproteobacteria</taxon>
        <taxon>Rhodobacterales</taxon>
        <taxon>Roseobacteraceae</taxon>
        <taxon>Thalassovita</taxon>
    </lineage>
</organism>
<keyword evidence="1" id="KW-0812">Transmembrane</keyword>
<feature type="transmembrane region" description="Helical" evidence="1">
    <location>
        <begin position="39"/>
        <end position="57"/>
    </location>
</feature>
<protein>
    <submittedName>
        <fullName evidence="2">Uncharacterized protein</fullName>
    </submittedName>
</protein>
<name>A0A521EE16_9RHOB</name>
<dbReference type="EMBL" id="FXTO01000016">
    <property type="protein sequence ID" value="SMO82173.1"/>
    <property type="molecule type" value="Genomic_DNA"/>
</dbReference>
<keyword evidence="1" id="KW-1133">Transmembrane helix</keyword>
<proteinExistence type="predicted"/>
<keyword evidence="1" id="KW-0472">Membrane</keyword>
<evidence type="ECO:0000313" key="3">
    <source>
        <dbReference type="Proteomes" id="UP000316030"/>
    </source>
</evidence>
<accession>A0A521EE16</accession>
<dbReference type="AlphaFoldDB" id="A0A521EE16"/>
<dbReference type="Proteomes" id="UP000316030">
    <property type="component" value="Unassembled WGS sequence"/>
</dbReference>